<evidence type="ECO:0000256" key="1">
    <source>
        <dbReference type="SAM" id="SignalP"/>
    </source>
</evidence>
<feature type="chain" id="PRO_5016341830" evidence="1">
    <location>
        <begin position="21"/>
        <end position="163"/>
    </location>
</feature>
<dbReference type="EMBL" id="QLMA01000002">
    <property type="protein sequence ID" value="RAJ85689.1"/>
    <property type="molecule type" value="Genomic_DNA"/>
</dbReference>
<organism evidence="3 4">
    <name type="scientific">Chitinophaga dinghuensis</name>
    <dbReference type="NCBI Taxonomy" id="1539050"/>
    <lineage>
        <taxon>Bacteria</taxon>
        <taxon>Pseudomonadati</taxon>
        <taxon>Bacteroidota</taxon>
        <taxon>Chitinophagia</taxon>
        <taxon>Chitinophagales</taxon>
        <taxon>Chitinophagaceae</taxon>
        <taxon>Chitinophaga</taxon>
    </lineage>
</organism>
<name>A0A327W599_9BACT</name>
<dbReference type="Gene3D" id="3.30.1340.30">
    <property type="match status" value="1"/>
</dbReference>
<protein>
    <submittedName>
        <fullName evidence="3">BON domain-containing protein</fullName>
    </submittedName>
</protein>
<evidence type="ECO:0000313" key="3">
    <source>
        <dbReference type="EMBL" id="RAJ85689.1"/>
    </source>
</evidence>
<dbReference type="InterPro" id="IPR014004">
    <property type="entry name" value="Transpt-assoc_nodulatn_dom_bac"/>
</dbReference>
<dbReference type="OrthoDB" id="1097785at2"/>
<comment type="caution">
    <text evidence="3">The sequence shown here is derived from an EMBL/GenBank/DDBJ whole genome shotgun (WGS) entry which is preliminary data.</text>
</comment>
<keyword evidence="1" id="KW-0732">Signal</keyword>
<dbReference type="Proteomes" id="UP000249819">
    <property type="component" value="Unassembled WGS sequence"/>
</dbReference>
<dbReference type="PANTHER" id="PTHR34606:SF15">
    <property type="entry name" value="BON DOMAIN-CONTAINING PROTEIN"/>
    <property type="match status" value="1"/>
</dbReference>
<proteinExistence type="predicted"/>
<sequence length="163" mass="16934">MNRKSLLAALALLMGLFLFACKPSDSKIQQAVNEKLSAIPGITAEVHNGNVTLSGEVSDDAARTAAEDAIKGVKGIKNVENKVMVKAPEPVAQPAPVTINPDGLLKKSLDSAYAAAGFAGISVTVDSGVVTLDGTATKADLRKIVQTAQESKPKKVVNNIKVK</sequence>
<dbReference type="PROSITE" id="PS50914">
    <property type="entry name" value="BON"/>
    <property type="match status" value="1"/>
</dbReference>
<dbReference type="InterPro" id="IPR007055">
    <property type="entry name" value="BON_dom"/>
</dbReference>
<dbReference type="PANTHER" id="PTHR34606">
    <property type="entry name" value="BON DOMAIN-CONTAINING PROTEIN"/>
    <property type="match status" value="1"/>
</dbReference>
<gene>
    <name evidence="3" type="ORF">CLV59_102394</name>
</gene>
<evidence type="ECO:0000259" key="2">
    <source>
        <dbReference type="PROSITE" id="PS50914"/>
    </source>
</evidence>
<dbReference type="PROSITE" id="PS51257">
    <property type="entry name" value="PROKAR_LIPOPROTEIN"/>
    <property type="match status" value="1"/>
</dbReference>
<accession>A0A327W599</accession>
<dbReference type="AlphaFoldDB" id="A0A327W599"/>
<keyword evidence="4" id="KW-1185">Reference proteome</keyword>
<dbReference type="Pfam" id="PF04972">
    <property type="entry name" value="BON"/>
    <property type="match status" value="2"/>
</dbReference>
<feature type="signal peptide" evidence="1">
    <location>
        <begin position="1"/>
        <end position="20"/>
    </location>
</feature>
<dbReference type="InterPro" id="IPR051686">
    <property type="entry name" value="Lipoprotein_DolP"/>
</dbReference>
<dbReference type="SMART" id="SM00749">
    <property type="entry name" value="BON"/>
    <property type="match status" value="1"/>
</dbReference>
<evidence type="ECO:0000313" key="4">
    <source>
        <dbReference type="Proteomes" id="UP000249819"/>
    </source>
</evidence>
<feature type="domain" description="BON" evidence="2">
    <location>
        <begin position="18"/>
        <end position="87"/>
    </location>
</feature>
<reference evidence="3 4" key="1">
    <citation type="submission" date="2018-06" db="EMBL/GenBank/DDBJ databases">
        <title>Genomic Encyclopedia of Archaeal and Bacterial Type Strains, Phase II (KMG-II): from individual species to whole genera.</title>
        <authorList>
            <person name="Goeker M."/>
        </authorList>
    </citation>
    <scope>NUCLEOTIDE SEQUENCE [LARGE SCALE GENOMIC DNA]</scope>
    <source>
        <strain evidence="3 4">DSM 29821</strain>
    </source>
</reference>
<dbReference type="RefSeq" id="WP_111591334.1">
    <property type="nucleotide sequence ID" value="NZ_QLMA01000002.1"/>
</dbReference>